<organism evidence="2 3">
    <name type="scientific">Hazenella coriacea</name>
    <dbReference type="NCBI Taxonomy" id="1179467"/>
    <lineage>
        <taxon>Bacteria</taxon>
        <taxon>Bacillati</taxon>
        <taxon>Bacillota</taxon>
        <taxon>Bacilli</taxon>
        <taxon>Bacillales</taxon>
        <taxon>Thermoactinomycetaceae</taxon>
        <taxon>Hazenella</taxon>
    </lineage>
</organism>
<dbReference type="Proteomes" id="UP000294937">
    <property type="component" value="Unassembled WGS sequence"/>
</dbReference>
<accession>A0A4R3L6Y8</accession>
<dbReference type="Pfam" id="PF26363">
    <property type="entry name" value="Phospholipase-like"/>
    <property type="match status" value="1"/>
</dbReference>
<evidence type="ECO:0000313" key="2">
    <source>
        <dbReference type="EMBL" id="TCS94680.1"/>
    </source>
</evidence>
<dbReference type="AlphaFoldDB" id="A0A4R3L6Y8"/>
<comment type="caution">
    <text evidence="2">The sequence shown here is derived from an EMBL/GenBank/DDBJ whole genome shotgun (WGS) entry which is preliminary data.</text>
</comment>
<dbReference type="SUPFAM" id="SSF53474">
    <property type="entry name" value="alpha/beta-Hydrolases"/>
    <property type="match status" value="1"/>
</dbReference>
<reference evidence="2 3" key="1">
    <citation type="submission" date="2019-03" db="EMBL/GenBank/DDBJ databases">
        <title>Genomic Encyclopedia of Type Strains, Phase IV (KMG-IV): sequencing the most valuable type-strain genomes for metagenomic binning, comparative biology and taxonomic classification.</title>
        <authorList>
            <person name="Goeker M."/>
        </authorList>
    </citation>
    <scope>NUCLEOTIDE SEQUENCE [LARGE SCALE GENOMIC DNA]</scope>
    <source>
        <strain evidence="2 3">DSM 45707</strain>
    </source>
</reference>
<name>A0A4R3L6Y8_9BACL</name>
<protein>
    <submittedName>
        <fullName evidence="2">DUF2974 family protein</fullName>
    </submittedName>
</protein>
<keyword evidence="1" id="KW-0472">Membrane</keyword>
<keyword evidence="1" id="KW-0812">Transmembrane</keyword>
<dbReference type="EMBL" id="SMAG01000003">
    <property type="protein sequence ID" value="TCS94680.1"/>
    <property type="molecule type" value="Genomic_DNA"/>
</dbReference>
<proteinExistence type="predicted"/>
<dbReference type="Gene3D" id="3.40.50.1820">
    <property type="entry name" value="alpha/beta hydrolase"/>
    <property type="match status" value="1"/>
</dbReference>
<dbReference type="InterPro" id="IPR029058">
    <property type="entry name" value="AB_hydrolase_fold"/>
</dbReference>
<evidence type="ECO:0000313" key="3">
    <source>
        <dbReference type="Proteomes" id="UP000294937"/>
    </source>
</evidence>
<keyword evidence="1" id="KW-1133">Transmembrane helix</keyword>
<keyword evidence="3" id="KW-1185">Reference proteome</keyword>
<evidence type="ECO:0000256" key="1">
    <source>
        <dbReference type="SAM" id="Phobius"/>
    </source>
</evidence>
<feature type="transmembrane region" description="Helical" evidence="1">
    <location>
        <begin position="30"/>
        <end position="48"/>
    </location>
</feature>
<sequence>MTKKKQPLFQWGQAYDSVINRRQGSSTMEYIIIISVAVIFAGVLYTYFTENGTIKESIQQKVEQAIQGEAEIAQSSAGGSDGSNGSGKSPAKDGFLDKLFSNPLDHPLGNGTLLAGLPMFGGNVSDDFLKAGKIGGVVEPGCAAGEFCSILSPKHLYSQLSLKEPLGPSTNNYMPTSERPYGNLKDVRLTDLQLARFSHLAYSDFDDVLTPEQLTDKVQELGWEEDTYYRKYNETEGRLDHGFQVKVFANKKSRELVIAYRGSDEFYDYIGPDASLGISRYPHNVQYVLAKEFYEELSNDSDYRDYQKIQTGHSLGGHVAQYMALQNHVPTITFNGPGLNFSDSEDPLFKEFSTRKDQDQANQAGKYNNLVRNYTFNGDTIGSINQHLGESYNLDIDGEKLKIEKADDYSWGHSFYDRAGKLFTGVGDFVHSIVEWEGLPNHRVGNFTDLERKATNGSPNARMDKNFEIIFKDGENIVPR</sequence>
<dbReference type="RefSeq" id="WP_131924072.1">
    <property type="nucleotide sequence ID" value="NZ_SMAG01000003.1"/>
</dbReference>
<gene>
    <name evidence="2" type="ORF">EDD58_10392</name>
</gene>
<dbReference type="OrthoDB" id="6450827at2"/>